<feature type="chain" id="PRO_5016388527" evidence="2">
    <location>
        <begin position="21"/>
        <end position="290"/>
    </location>
</feature>
<dbReference type="SUPFAM" id="SSF53807">
    <property type="entry name" value="Helical backbone' metal receptor"/>
    <property type="match status" value="1"/>
</dbReference>
<evidence type="ECO:0000313" key="5">
    <source>
        <dbReference type="Proteomes" id="UP000250790"/>
    </source>
</evidence>
<dbReference type="InterPro" id="IPR050902">
    <property type="entry name" value="ABC_Transporter_SBP"/>
</dbReference>
<feature type="domain" description="Fe/B12 periplasmic-binding" evidence="3">
    <location>
        <begin position="39"/>
        <end position="286"/>
    </location>
</feature>
<dbReference type="InterPro" id="IPR002491">
    <property type="entry name" value="ABC_transptr_periplasmic_BD"/>
</dbReference>
<evidence type="ECO:0000259" key="3">
    <source>
        <dbReference type="PROSITE" id="PS50983"/>
    </source>
</evidence>
<dbReference type="InterPro" id="IPR054828">
    <property type="entry name" value="Vit_B12_bind_prot"/>
</dbReference>
<evidence type="ECO:0000256" key="1">
    <source>
        <dbReference type="ARBA" id="ARBA00022729"/>
    </source>
</evidence>
<keyword evidence="5" id="KW-1185">Reference proteome</keyword>
<dbReference type="GO" id="GO:0071281">
    <property type="term" value="P:cellular response to iron ion"/>
    <property type="evidence" value="ECO:0007669"/>
    <property type="project" value="TreeGrafter"/>
</dbReference>
<feature type="signal peptide" evidence="2">
    <location>
        <begin position="1"/>
        <end position="20"/>
    </location>
</feature>
<reference evidence="4 5" key="1">
    <citation type="submission" date="2017-04" db="EMBL/GenBank/DDBJ databases">
        <title>Unexpected and diverse lifestyles within the genus Limnohabitans.</title>
        <authorList>
            <person name="Kasalicky V."/>
            <person name="Mehrshad M."/>
            <person name="Andrei S.-A."/>
            <person name="Salcher M."/>
            <person name="Kratochvilova H."/>
            <person name="Simek K."/>
            <person name="Ghai R."/>
        </authorList>
    </citation>
    <scope>NUCLEOTIDE SEQUENCE [LARGE SCALE GENOMIC DNA]</scope>
    <source>
        <strain evidence="4 5">II-B4</strain>
    </source>
</reference>
<protein>
    <submittedName>
        <fullName evidence="4">ABC transporter substrate-binding protein</fullName>
    </submittedName>
</protein>
<evidence type="ECO:0000313" key="4">
    <source>
        <dbReference type="EMBL" id="PUE55125.1"/>
    </source>
</evidence>
<name>A0A315EEU0_9BURK</name>
<sequence>MAEWFMRVACVWLLCGSAQAATVLDDQQQKIQIAQPPQRIVSLLPSLTETVCALGACQRLVGVDRYSNWPASIARVPRVGGGIDPNIESIVALKPDLVLAAGSTRGADRLQALGLTVLRLEPRNHADAQRVLRTVGDALGVPAPESERVWREIQAGVQAAVQSLSPQAKAQRVYFEVSSAPYGASESSFIGETLTRMGVANILPAAMGPFPQVNPEFVVRAQPDVIMAGDSSRISMAQRPGWASLKAMQAQRICVFKQAESDMLVRAGPRMAEGARLMAECLNRAAGGQR</sequence>
<dbReference type="PROSITE" id="PS50983">
    <property type="entry name" value="FE_B12_PBP"/>
    <property type="match status" value="1"/>
</dbReference>
<dbReference type="Pfam" id="PF01497">
    <property type="entry name" value="Peripla_BP_2"/>
    <property type="match status" value="1"/>
</dbReference>
<accession>A0A315EEU0</accession>
<dbReference type="EMBL" id="NESN01000001">
    <property type="protein sequence ID" value="PUE55125.1"/>
    <property type="molecule type" value="Genomic_DNA"/>
</dbReference>
<dbReference type="Gene3D" id="3.40.50.1980">
    <property type="entry name" value="Nitrogenase molybdenum iron protein domain"/>
    <property type="match status" value="2"/>
</dbReference>
<comment type="caution">
    <text evidence="4">The sequence shown here is derived from an EMBL/GenBank/DDBJ whole genome shotgun (WGS) entry which is preliminary data.</text>
</comment>
<dbReference type="PANTHER" id="PTHR30535:SF34">
    <property type="entry name" value="MOLYBDATE-BINDING PROTEIN MOLA"/>
    <property type="match status" value="1"/>
</dbReference>
<dbReference type="PANTHER" id="PTHR30535">
    <property type="entry name" value="VITAMIN B12-BINDING PROTEIN"/>
    <property type="match status" value="1"/>
</dbReference>
<dbReference type="AlphaFoldDB" id="A0A315EEU0"/>
<proteinExistence type="predicted"/>
<organism evidence="4 5">
    <name type="scientific">Limnohabitans parvus II-B4</name>
    <dbReference type="NCBI Taxonomy" id="1293052"/>
    <lineage>
        <taxon>Bacteria</taxon>
        <taxon>Pseudomonadati</taxon>
        <taxon>Pseudomonadota</taxon>
        <taxon>Betaproteobacteria</taxon>
        <taxon>Burkholderiales</taxon>
        <taxon>Comamonadaceae</taxon>
        <taxon>Limnohabitans</taxon>
    </lineage>
</organism>
<dbReference type="NCBIfam" id="NF038402">
    <property type="entry name" value="TroA_like"/>
    <property type="match status" value="1"/>
</dbReference>
<gene>
    <name evidence="4" type="ORF">B9Z37_00580</name>
</gene>
<dbReference type="RefSeq" id="WP_240606582.1">
    <property type="nucleotide sequence ID" value="NZ_NESN01000001.1"/>
</dbReference>
<keyword evidence="1 2" id="KW-0732">Signal</keyword>
<dbReference type="Proteomes" id="UP000250790">
    <property type="component" value="Unassembled WGS sequence"/>
</dbReference>
<evidence type="ECO:0000256" key="2">
    <source>
        <dbReference type="SAM" id="SignalP"/>
    </source>
</evidence>